<dbReference type="AlphaFoldDB" id="A0AAE3NRU1"/>
<organism evidence="4 5">
    <name type="scientific">Psychromarinibacter sediminicola</name>
    <dbReference type="NCBI Taxonomy" id="3033385"/>
    <lineage>
        <taxon>Bacteria</taxon>
        <taxon>Pseudomonadati</taxon>
        <taxon>Pseudomonadota</taxon>
        <taxon>Alphaproteobacteria</taxon>
        <taxon>Rhodobacterales</taxon>
        <taxon>Paracoccaceae</taxon>
        <taxon>Psychromarinibacter</taxon>
    </lineage>
</organism>
<dbReference type="PROSITE" id="PS51387">
    <property type="entry name" value="FAD_PCMH"/>
    <property type="match status" value="1"/>
</dbReference>
<keyword evidence="1" id="KW-0274">FAD</keyword>
<keyword evidence="1" id="KW-0285">Flavoprotein</keyword>
<dbReference type="GO" id="GO:0071949">
    <property type="term" value="F:FAD binding"/>
    <property type="evidence" value="ECO:0007669"/>
    <property type="project" value="InterPro"/>
</dbReference>
<evidence type="ECO:0000313" key="5">
    <source>
        <dbReference type="Proteomes" id="UP001220964"/>
    </source>
</evidence>
<dbReference type="InterPro" id="IPR010031">
    <property type="entry name" value="FAD_lactone_oxidase-like"/>
</dbReference>
<dbReference type="InterPro" id="IPR036318">
    <property type="entry name" value="FAD-bd_PCMH-like_sf"/>
</dbReference>
<dbReference type="PANTHER" id="PTHR43762">
    <property type="entry name" value="L-GULONOLACTONE OXIDASE"/>
    <property type="match status" value="1"/>
</dbReference>
<dbReference type="SUPFAM" id="SSF56176">
    <property type="entry name" value="FAD-binding/transporter-associated domain-like"/>
    <property type="match status" value="1"/>
</dbReference>
<gene>
    <name evidence="4" type="ORF">P1J78_03500</name>
</gene>
<dbReference type="PANTHER" id="PTHR43762:SF1">
    <property type="entry name" value="D-ARABINONO-1,4-LACTONE OXIDASE"/>
    <property type="match status" value="1"/>
</dbReference>
<proteinExistence type="predicted"/>
<keyword evidence="2" id="KW-0560">Oxidoreductase</keyword>
<evidence type="ECO:0000256" key="1">
    <source>
        <dbReference type="ARBA" id="ARBA00022827"/>
    </source>
</evidence>
<protein>
    <submittedName>
        <fullName evidence="4">FAD-binding oxidoreductase</fullName>
    </submittedName>
</protein>
<dbReference type="EMBL" id="JARGYC010000006">
    <property type="protein sequence ID" value="MDF0599790.1"/>
    <property type="molecule type" value="Genomic_DNA"/>
</dbReference>
<feature type="domain" description="FAD-binding PCMH-type" evidence="3">
    <location>
        <begin position="13"/>
        <end position="181"/>
    </location>
</feature>
<evidence type="ECO:0000259" key="3">
    <source>
        <dbReference type="PROSITE" id="PS51387"/>
    </source>
</evidence>
<evidence type="ECO:0000256" key="2">
    <source>
        <dbReference type="ARBA" id="ARBA00023002"/>
    </source>
</evidence>
<dbReference type="Pfam" id="PF04030">
    <property type="entry name" value="ALO"/>
    <property type="match status" value="1"/>
</dbReference>
<name>A0AAE3NRU1_9RHOB</name>
<sequence>MRWKSTTYAGWGRALRAAGELARPERQATLAALMADSPAPAIGKRRSYGDACLNDGGRAVDMTRLDRFLGFDETTGALTAEAGLTLGEIVAVMAPRGWIPAVVPGTGFATIGGAIGNDVHGKNHHHAGSFAQHVRALTLLRPDGTQARITPEDDIDLFRATAGGLGQTGIVVSAELEMTRVPGDIMTVTERRAEDFDAFRAMLDASEASYTVGWIDTTAKGDSLGRGILEEAEPASGLVPLKKGSKRVPMDAPGFALSHPIVRVFNEAYYRRVPRRGRTVVRPVDDFFFPLDRIHDWNRLYGKRGFHQFQCVVPLAAREAIRDMLGRIAGSGLSSPLAVLKRTGPGRAGHLSFPMEGYTLACDLRALPEAEKMIRTLEDLTADAGGRIYFAKDALCTPERIPQMYPELDAWRAVVAKADPKGAMVTDLVRRLKLREAA</sequence>
<reference evidence="4" key="1">
    <citation type="submission" date="2023-03" db="EMBL/GenBank/DDBJ databases">
        <title>Multiphase analysis and comparison of six strains from genera Psychromarinibacter, Lutimaribacter, and Maritimibacter, including a novel species: Psychromarinibacter sediminicola sp. nov.</title>
        <authorList>
            <person name="Wang Y.-H."/>
            <person name="Ye M.-Q."/>
            <person name="Du Z.-J."/>
        </authorList>
    </citation>
    <scope>NUCLEOTIDE SEQUENCE</scope>
    <source>
        <strain evidence="4">C21-152</strain>
    </source>
</reference>
<evidence type="ECO:0000313" key="4">
    <source>
        <dbReference type="EMBL" id="MDF0599790.1"/>
    </source>
</evidence>
<comment type="caution">
    <text evidence="4">The sequence shown here is derived from an EMBL/GenBank/DDBJ whole genome shotgun (WGS) entry which is preliminary data.</text>
</comment>
<dbReference type="InterPro" id="IPR006094">
    <property type="entry name" value="Oxid_FAD_bind_N"/>
</dbReference>
<dbReference type="GO" id="GO:0003885">
    <property type="term" value="F:D-arabinono-1,4-lactone oxidase activity"/>
    <property type="evidence" value="ECO:0007669"/>
    <property type="project" value="InterPro"/>
</dbReference>
<dbReference type="Gene3D" id="3.30.465.10">
    <property type="match status" value="1"/>
</dbReference>
<dbReference type="InterPro" id="IPR016169">
    <property type="entry name" value="FAD-bd_PCMH_sub2"/>
</dbReference>
<keyword evidence="5" id="KW-1185">Reference proteome</keyword>
<accession>A0AAE3NRU1</accession>
<dbReference type="InterPro" id="IPR016166">
    <property type="entry name" value="FAD-bd_PCMH"/>
</dbReference>
<dbReference type="GO" id="GO:0016020">
    <property type="term" value="C:membrane"/>
    <property type="evidence" value="ECO:0007669"/>
    <property type="project" value="InterPro"/>
</dbReference>
<dbReference type="InterPro" id="IPR007173">
    <property type="entry name" value="ALO_C"/>
</dbReference>
<dbReference type="Pfam" id="PF01565">
    <property type="entry name" value="FAD_binding_4"/>
    <property type="match status" value="1"/>
</dbReference>
<dbReference type="RefSeq" id="WP_275565937.1">
    <property type="nucleotide sequence ID" value="NZ_JARGYC010000006.1"/>
</dbReference>
<dbReference type="Proteomes" id="UP001220964">
    <property type="component" value="Unassembled WGS sequence"/>
</dbReference>